<proteinExistence type="predicted"/>
<sequence length="106" mass="11320">MADAGFMGVFSRSPFHADSVLFQSTATLDPRDESGRLDAYRVQESNQRLPMGIGCALSFGHGVSLGCYPGVRCVRCAGSAPMRSIQLVQIQGWTVLGQDVILGNGK</sequence>
<accession>A0A9W9W044</accession>
<dbReference type="EMBL" id="JAPZBU010000008">
    <property type="protein sequence ID" value="KAJ5392559.1"/>
    <property type="molecule type" value="Genomic_DNA"/>
</dbReference>
<evidence type="ECO:0000313" key="2">
    <source>
        <dbReference type="Proteomes" id="UP001147747"/>
    </source>
</evidence>
<dbReference type="AlphaFoldDB" id="A0A9W9W044"/>
<reference evidence="1" key="1">
    <citation type="submission" date="2022-12" db="EMBL/GenBank/DDBJ databases">
        <authorList>
            <person name="Petersen C."/>
        </authorList>
    </citation>
    <scope>NUCLEOTIDE SEQUENCE</scope>
    <source>
        <strain evidence="1">IBT 29677</strain>
    </source>
</reference>
<dbReference type="GeneID" id="81371666"/>
<name>A0A9W9W044_9EURO</name>
<reference evidence="1" key="2">
    <citation type="journal article" date="2023" name="IMA Fungus">
        <title>Comparative genomic study of the Penicillium genus elucidates a diverse pangenome and 15 lateral gene transfer events.</title>
        <authorList>
            <person name="Petersen C."/>
            <person name="Sorensen T."/>
            <person name="Nielsen M.R."/>
            <person name="Sondergaard T.E."/>
            <person name="Sorensen J.L."/>
            <person name="Fitzpatrick D.A."/>
            <person name="Frisvad J.C."/>
            <person name="Nielsen K.L."/>
        </authorList>
    </citation>
    <scope>NUCLEOTIDE SEQUENCE</scope>
    <source>
        <strain evidence="1">IBT 29677</strain>
    </source>
</reference>
<protein>
    <submittedName>
        <fullName evidence="1">Uncharacterized protein</fullName>
    </submittedName>
</protein>
<organism evidence="1 2">
    <name type="scientific">Penicillium cosmopolitanum</name>
    <dbReference type="NCBI Taxonomy" id="1131564"/>
    <lineage>
        <taxon>Eukaryota</taxon>
        <taxon>Fungi</taxon>
        <taxon>Dikarya</taxon>
        <taxon>Ascomycota</taxon>
        <taxon>Pezizomycotina</taxon>
        <taxon>Eurotiomycetes</taxon>
        <taxon>Eurotiomycetidae</taxon>
        <taxon>Eurotiales</taxon>
        <taxon>Aspergillaceae</taxon>
        <taxon>Penicillium</taxon>
    </lineage>
</organism>
<comment type="caution">
    <text evidence="1">The sequence shown here is derived from an EMBL/GenBank/DDBJ whole genome shotgun (WGS) entry which is preliminary data.</text>
</comment>
<evidence type="ECO:0000313" key="1">
    <source>
        <dbReference type="EMBL" id="KAJ5392559.1"/>
    </source>
</evidence>
<keyword evidence="2" id="KW-1185">Reference proteome</keyword>
<gene>
    <name evidence="1" type="ORF">N7509_008049</name>
</gene>
<dbReference type="Proteomes" id="UP001147747">
    <property type="component" value="Unassembled WGS sequence"/>
</dbReference>
<dbReference type="RefSeq" id="XP_056488237.1">
    <property type="nucleotide sequence ID" value="XM_056632686.1"/>
</dbReference>